<protein>
    <submittedName>
        <fullName evidence="1">Uncharacterized protein</fullName>
    </submittedName>
</protein>
<reference evidence="1 2" key="1">
    <citation type="submission" date="2023-03" db="EMBL/GenBank/DDBJ databases">
        <title>Complete genome sequence of Tepidibacter sp. SWIR-1, isolated from a deep-sea hydrothermal vent.</title>
        <authorList>
            <person name="Li X."/>
        </authorList>
    </citation>
    <scope>NUCLEOTIDE SEQUENCE [LARGE SCALE GENOMIC DNA]</scope>
    <source>
        <strain evidence="1 2">SWIR-1</strain>
    </source>
</reference>
<evidence type="ECO:0000313" key="2">
    <source>
        <dbReference type="Proteomes" id="UP001222800"/>
    </source>
</evidence>
<name>A0ABY8EJE4_9FIRM</name>
<gene>
    <name evidence="1" type="ORF">P4S50_03450</name>
</gene>
<sequence>MDLFKKKNLYRVEIIKRCYPNIILNGYNNPMPSFDTVGEKGNVFQIPPGIKGWVIEKFGKKYFRPDEDQEGLELFTIPHQPIALIDYKYIEGNYKRI</sequence>
<dbReference type="RefSeq" id="WP_277733131.1">
    <property type="nucleotide sequence ID" value="NZ_CP120733.1"/>
</dbReference>
<organism evidence="1 2">
    <name type="scientific">Tepidibacter hydrothermalis</name>
    <dbReference type="NCBI Taxonomy" id="3036126"/>
    <lineage>
        <taxon>Bacteria</taxon>
        <taxon>Bacillati</taxon>
        <taxon>Bacillota</taxon>
        <taxon>Clostridia</taxon>
        <taxon>Peptostreptococcales</taxon>
        <taxon>Peptostreptococcaceae</taxon>
        <taxon>Tepidibacter</taxon>
    </lineage>
</organism>
<keyword evidence="2" id="KW-1185">Reference proteome</keyword>
<dbReference type="Proteomes" id="UP001222800">
    <property type="component" value="Chromosome"/>
</dbReference>
<proteinExistence type="predicted"/>
<accession>A0ABY8EJE4</accession>
<dbReference type="EMBL" id="CP120733">
    <property type="protein sequence ID" value="WFD11145.1"/>
    <property type="molecule type" value="Genomic_DNA"/>
</dbReference>
<evidence type="ECO:0000313" key="1">
    <source>
        <dbReference type="EMBL" id="WFD11145.1"/>
    </source>
</evidence>